<protein>
    <submittedName>
        <fullName evidence="1">Uncharacterized protein</fullName>
    </submittedName>
</protein>
<accession>A0AA40LKY9</accession>
<keyword evidence="2" id="KW-1185">Reference proteome</keyword>
<comment type="caution">
    <text evidence="1">The sequence shown here is derived from an EMBL/GenBank/DDBJ whole genome shotgun (WGS) entry which is preliminary data.</text>
</comment>
<dbReference type="EMBL" id="JAULJE010000012">
    <property type="protein sequence ID" value="KAK1336765.1"/>
    <property type="molecule type" value="Genomic_DNA"/>
</dbReference>
<name>A0AA40LKY9_CNENI</name>
<organism evidence="1 2">
    <name type="scientific">Cnephaeus nilssonii</name>
    <name type="common">Northern bat</name>
    <name type="synonym">Eptesicus nilssonii</name>
    <dbReference type="NCBI Taxonomy" id="3371016"/>
    <lineage>
        <taxon>Eukaryota</taxon>
        <taxon>Metazoa</taxon>
        <taxon>Chordata</taxon>
        <taxon>Craniata</taxon>
        <taxon>Vertebrata</taxon>
        <taxon>Euteleostomi</taxon>
        <taxon>Mammalia</taxon>
        <taxon>Eutheria</taxon>
        <taxon>Laurasiatheria</taxon>
        <taxon>Chiroptera</taxon>
        <taxon>Yangochiroptera</taxon>
        <taxon>Vespertilionidae</taxon>
        <taxon>Cnephaeus</taxon>
    </lineage>
</organism>
<dbReference type="AlphaFoldDB" id="A0AA40LKY9"/>
<sequence length="82" mass="9537">MVVKKCFKCCCKEKPMEPLSCCLKNEDNETLAWEGVMKENYLVKTNTKANDASEEMRHRFRQLDAKLNDLKGLLKEIANKIK</sequence>
<proteinExistence type="predicted"/>
<gene>
    <name evidence="1" type="ORF">QTO34_002800</name>
</gene>
<evidence type="ECO:0000313" key="1">
    <source>
        <dbReference type="EMBL" id="KAK1336765.1"/>
    </source>
</evidence>
<reference evidence="1" key="1">
    <citation type="submission" date="2023-06" db="EMBL/GenBank/DDBJ databases">
        <title>Reference genome for the Northern bat (Eptesicus nilssonii), a most northern bat species.</title>
        <authorList>
            <person name="Laine V.N."/>
            <person name="Pulliainen A.T."/>
            <person name="Lilley T.M."/>
        </authorList>
    </citation>
    <scope>NUCLEOTIDE SEQUENCE</scope>
    <source>
        <strain evidence="1">BLF_Eptnil</strain>
        <tissue evidence="1">Kidney</tissue>
    </source>
</reference>
<dbReference type="Proteomes" id="UP001177744">
    <property type="component" value="Unassembled WGS sequence"/>
</dbReference>
<evidence type="ECO:0000313" key="2">
    <source>
        <dbReference type="Proteomes" id="UP001177744"/>
    </source>
</evidence>